<dbReference type="GO" id="GO:0006520">
    <property type="term" value="P:amino acid metabolic process"/>
    <property type="evidence" value="ECO:0007669"/>
    <property type="project" value="InterPro"/>
</dbReference>
<dbReference type="EC" id="1.4.1.9" evidence="5"/>
<comment type="similarity">
    <text evidence="1">Belongs to the Glu/Leu/Phe/Val dehydrogenases family.</text>
</comment>
<reference evidence="5" key="1">
    <citation type="submission" date="2018-06" db="EMBL/GenBank/DDBJ databases">
        <authorList>
            <person name="Zhirakovskaya E."/>
        </authorList>
    </citation>
    <scope>NUCLEOTIDE SEQUENCE</scope>
</reference>
<evidence type="ECO:0000256" key="2">
    <source>
        <dbReference type="ARBA" id="ARBA00023002"/>
    </source>
</evidence>
<dbReference type="Gene3D" id="3.40.50.720">
    <property type="entry name" value="NAD(P)-binding Rossmann-like Domain"/>
    <property type="match status" value="1"/>
</dbReference>
<dbReference type="InterPro" id="IPR006095">
    <property type="entry name" value="Glu/Leu/Phe/Val/Trp_DH"/>
</dbReference>
<dbReference type="SUPFAM" id="SSF53223">
    <property type="entry name" value="Aminoacid dehydrogenase-like, N-terminal domain"/>
    <property type="match status" value="1"/>
</dbReference>
<name>A0A3B0R8B9_9ZZZZ</name>
<dbReference type="InterPro" id="IPR006097">
    <property type="entry name" value="Glu/Leu/Phe/Val/Trp_DH_dimer"/>
</dbReference>
<dbReference type="SMART" id="SM00839">
    <property type="entry name" value="ELFV_dehydrog"/>
    <property type="match status" value="1"/>
</dbReference>
<accession>A0A3B0R8B9</accession>
<dbReference type="AlphaFoldDB" id="A0A3B0R8B9"/>
<protein>
    <submittedName>
        <fullName evidence="5">Branched-chain amino acid dehydrogenase [deaminating]</fullName>
        <ecNumber evidence="5">1.4.1.9</ecNumber>
    </submittedName>
</protein>
<evidence type="ECO:0000313" key="5">
    <source>
        <dbReference type="EMBL" id="VAV89554.1"/>
    </source>
</evidence>
<dbReference type="PANTHER" id="PTHR42722">
    <property type="entry name" value="LEUCINE DEHYDROGENASE"/>
    <property type="match status" value="1"/>
</dbReference>
<dbReference type="Pfam" id="PF02812">
    <property type="entry name" value="ELFV_dehydrog_N"/>
    <property type="match status" value="1"/>
</dbReference>
<dbReference type="PRINTS" id="PR00082">
    <property type="entry name" value="GLFDHDRGNASE"/>
</dbReference>
<organism evidence="5">
    <name type="scientific">hydrothermal vent metagenome</name>
    <dbReference type="NCBI Taxonomy" id="652676"/>
    <lineage>
        <taxon>unclassified sequences</taxon>
        <taxon>metagenomes</taxon>
        <taxon>ecological metagenomes</taxon>
    </lineage>
</organism>
<gene>
    <name evidence="5" type="ORF">MNBD_ALPHA08-2081</name>
</gene>
<keyword evidence="3" id="KW-0520">NAD</keyword>
<dbReference type="GO" id="GO:0050049">
    <property type="term" value="F:L-leucine dehydrogenase activity"/>
    <property type="evidence" value="ECO:0007669"/>
    <property type="project" value="UniProtKB-EC"/>
</dbReference>
<dbReference type="EMBL" id="UOEC01000061">
    <property type="protein sequence ID" value="VAV89554.1"/>
    <property type="molecule type" value="Genomic_DNA"/>
</dbReference>
<dbReference type="PANTHER" id="PTHR42722:SF1">
    <property type="entry name" value="VALINE DEHYDROGENASE"/>
    <property type="match status" value="1"/>
</dbReference>
<evidence type="ECO:0000256" key="3">
    <source>
        <dbReference type="ARBA" id="ARBA00023027"/>
    </source>
</evidence>
<proteinExistence type="inferred from homology"/>
<keyword evidence="2 5" id="KW-0560">Oxidoreductase</keyword>
<dbReference type="SUPFAM" id="SSF51735">
    <property type="entry name" value="NAD(P)-binding Rossmann-fold domains"/>
    <property type="match status" value="1"/>
</dbReference>
<sequence length="348" mass="36801">MTIFGQLDFDNHEAVHAFYNADVNLKGFVVVHSTKLGPALGGCRCWKFDNEDVALSDALRLSRGVSYKNAMAGIAYGGGMAVIMADPQTEKTPEMFEEMGRIIDSLGGAYITAEDVGTDVDDMRCVAKQTEYVNGIPRTSGYVGGDQSPRTAQSVIEGMKAAVKVALDRDDLEGVSVAVQGVGNVGYQLCKQLHEAGAKLIVGDMMEERVTRVVDEFGAEGVEADDILSVEADILAPCALGGLLTAATIPWLSMKIVAGAANNQLATDPDGERLHRGGILYAPDFVINAGGVISVSAEREDGADSAEVDERIKAVGERTAEIFARSAAEERSTHAVASDMARAIIQAA</sequence>
<dbReference type="CDD" id="cd01075">
    <property type="entry name" value="NAD_bind_Leu_Phe_Val_DH"/>
    <property type="match status" value="1"/>
</dbReference>
<dbReference type="InterPro" id="IPR006096">
    <property type="entry name" value="Glu/Leu/Phe/Val/Trp_DH_C"/>
</dbReference>
<dbReference type="InterPro" id="IPR046346">
    <property type="entry name" value="Aminoacid_DH-like_N_sf"/>
</dbReference>
<feature type="domain" description="Glutamate/phenylalanine/leucine/valine/L-tryptophan dehydrogenase C-terminal" evidence="4">
    <location>
        <begin position="145"/>
        <end position="348"/>
    </location>
</feature>
<dbReference type="Pfam" id="PF00208">
    <property type="entry name" value="ELFV_dehydrog"/>
    <property type="match status" value="2"/>
</dbReference>
<dbReference type="InterPro" id="IPR016211">
    <property type="entry name" value="Glu/Phe/Leu/Val/Trp_DH_bac/arc"/>
</dbReference>
<dbReference type="PIRSF" id="PIRSF000188">
    <property type="entry name" value="Phe_leu_dh"/>
    <property type="match status" value="1"/>
</dbReference>
<evidence type="ECO:0000256" key="1">
    <source>
        <dbReference type="ARBA" id="ARBA00006382"/>
    </source>
</evidence>
<dbReference type="Gene3D" id="3.40.50.10860">
    <property type="entry name" value="Leucine Dehydrogenase, chain A, domain 1"/>
    <property type="match status" value="1"/>
</dbReference>
<evidence type="ECO:0000259" key="4">
    <source>
        <dbReference type="SMART" id="SM00839"/>
    </source>
</evidence>
<dbReference type="InterPro" id="IPR036291">
    <property type="entry name" value="NAD(P)-bd_dom_sf"/>
</dbReference>